<dbReference type="Proteomes" id="UP000252733">
    <property type="component" value="Unassembled WGS sequence"/>
</dbReference>
<organism evidence="1 2">
    <name type="scientific">Marinilabilia salmonicolor</name>
    <dbReference type="NCBI Taxonomy" id="989"/>
    <lineage>
        <taxon>Bacteria</taxon>
        <taxon>Pseudomonadati</taxon>
        <taxon>Bacteroidota</taxon>
        <taxon>Bacteroidia</taxon>
        <taxon>Marinilabiliales</taxon>
        <taxon>Marinilabiliaceae</taxon>
        <taxon>Marinilabilia</taxon>
    </lineage>
</organism>
<sequence>MSNYLQNPTVLNKMDLKIIHYFLHPFYLRLIVFLDI</sequence>
<name>A0A368UT32_9BACT</name>
<keyword evidence="2" id="KW-1185">Reference proteome</keyword>
<evidence type="ECO:0000313" key="1">
    <source>
        <dbReference type="EMBL" id="RCW30021.1"/>
    </source>
</evidence>
<accession>A0A368UT32</accession>
<dbReference type="AlphaFoldDB" id="A0A368UT32"/>
<proteinExistence type="predicted"/>
<gene>
    <name evidence="1" type="ORF">DFO77_12433</name>
</gene>
<comment type="caution">
    <text evidence="1">The sequence shown here is derived from an EMBL/GenBank/DDBJ whole genome shotgun (WGS) entry which is preliminary data.</text>
</comment>
<protein>
    <submittedName>
        <fullName evidence="1">Uncharacterized protein</fullName>
    </submittedName>
</protein>
<evidence type="ECO:0000313" key="2">
    <source>
        <dbReference type="Proteomes" id="UP000252733"/>
    </source>
</evidence>
<dbReference type="EMBL" id="QPIZ01000024">
    <property type="protein sequence ID" value="RCW30021.1"/>
    <property type="molecule type" value="Genomic_DNA"/>
</dbReference>
<reference evidence="1 2" key="1">
    <citation type="submission" date="2018-07" db="EMBL/GenBank/DDBJ databases">
        <title>Freshwater and sediment microbial communities from various areas in North America, analyzing microbe dynamics in response to fracking.</title>
        <authorList>
            <person name="Lamendella R."/>
        </authorList>
    </citation>
    <scope>NUCLEOTIDE SEQUENCE [LARGE SCALE GENOMIC DNA]</scope>
    <source>
        <strain evidence="1 2">160A</strain>
    </source>
</reference>